<dbReference type="AlphaFoldDB" id="A0A7T2UN53"/>
<sequence>MNNPYIPQYSSLVTTIYNEPAPVGCIGRGSHYSVLRATTSYDSTLNPTRIVNVHDFAVIWDEDHDTRLIKVIERMCIENLLSPVVFIGERKGSVTILVDKKFYDDKDRLQFYNSMIRGVCSPLDDSWGSEIGYFDGNDEGVTNEAGMIINDKEAKVKNYLLNINGLWSLGIKSFKP</sequence>
<proteinExistence type="predicted"/>
<dbReference type="RefSeq" id="WP_197929452.1">
    <property type="nucleotide sequence ID" value="NZ_CP065745.1"/>
</dbReference>
<evidence type="ECO:0000313" key="2">
    <source>
        <dbReference type="Proteomes" id="UP000595101"/>
    </source>
</evidence>
<dbReference type="GeneID" id="60784271"/>
<dbReference type="EMBL" id="CP065745">
    <property type="protein sequence ID" value="QPR55177.1"/>
    <property type="molecule type" value="Genomic_DNA"/>
</dbReference>
<organism evidence="1 2">
    <name type="scientific">Aeromonas allosaccharophila</name>
    <dbReference type="NCBI Taxonomy" id="656"/>
    <lineage>
        <taxon>Bacteria</taxon>
        <taxon>Pseudomonadati</taxon>
        <taxon>Pseudomonadota</taxon>
        <taxon>Gammaproteobacteria</taxon>
        <taxon>Aeromonadales</taxon>
        <taxon>Aeromonadaceae</taxon>
        <taxon>Aeromonas</taxon>
    </lineage>
</organism>
<dbReference type="Proteomes" id="UP000595101">
    <property type="component" value="Chromosome"/>
</dbReference>
<evidence type="ECO:0000313" key="1">
    <source>
        <dbReference type="EMBL" id="QPR55177.1"/>
    </source>
</evidence>
<protein>
    <submittedName>
        <fullName evidence="1">Uncharacterized protein</fullName>
    </submittedName>
</protein>
<dbReference type="KEGG" id="aall:I6G90_01655"/>
<gene>
    <name evidence="1" type="ORF">I6G90_01655</name>
</gene>
<name>A0A7T2UN53_9GAMM</name>
<reference evidence="1 2" key="1">
    <citation type="submission" date="2020-12" db="EMBL/GenBank/DDBJ databases">
        <title>FDA dAtabase for Regulatory Grade micrObial Sequences (FDA-ARGOS): Supporting development and validation of Infectious Disease Dx tests.</title>
        <authorList>
            <person name="Sproer C."/>
            <person name="Gronow S."/>
            <person name="Severitt S."/>
            <person name="Schroder I."/>
            <person name="Tallon L."/>
            <person name="Sadzewicz L."/>
            <person name="Zhao X."/>
            <person name="Boylan J."/>
            <person name="Ott S."/>
            <person name="Bowen H."/>
            <person name="Vavikolanu K."/>
            <person name="Mehta A."/>
            <person name="Aluvathingal J."/>
            <person name="Nadendla S."/>
            <person name="Lowell S."/>
            <person name="Myers T."/>
            <person name="Yan Y."/>
            <person name="Sichtig H."/>
        </authorList>
    </citation>
    <scope>NUCLEOTIDE SEQUENCE [LARGE SCALE GENOMIC DNA]</scope>
    <source>
        <strain evidence="1 2">FDAARGOS_933</strain>
    </source>
</reference>
<accession>A0A7T2UN53</accession>